<proteinExistence type="predicted"/>
<evidence type="ECO:0000256" key="6">
    <source>
        <dbReference type="ARBA" id="ARBA00023180"/>
    </source>
</evidence>
<sequence>MLRANWCWPLLVVLVLLSLGLHTRAEDFTPEVKQTIHDSPISWQIYFDDSSTVLIIKSKSVERSTDDGATWTKVPEMAGFEIEEMIVDPNVKERAIAFTTGATHFVTNDVGKSWSKFTVKPPKSSETWSVGNVNFHREDKNLAIIKLEVCTGGIFLWLCKPHHFYTRDGFKSDPKALVEDAEACKFAFSEKDFDSDIAKETIYCSRNTVNSFGHTTKSELLVSSDFFKTETKLENELFKSGKIINIRTVSAFILVLVQKDRFSQKSEVSILTSRDGKSFESSDFDVLMEYGAIVFLDSSPESIHLSVMQPKTFSIGESTMFSSDSHGLQFKPALEHMEPYSITKSQYVDGVWFANILGESNSMMGSPFSKEWIYYTSKISMDDGKTWDLMEVVDDEKCNVNDGCSLQIWSIADVANNDKYVTGPTANIMLAAGYAGKGRVSLPKSSTFISRDGGVTWKMAISEPVIYTFADQGNIIVAVGSKSHPYESGLTDIVYYSLDQGESFQTLKLDAPLQPQLIITTLDGSSSKAILFGNQDNGKDVSYSLNFEKAFGGAVCGEDSFEVVNARVPSGSSEPICVMGHKESFRRRKQDAKCLVKKLFEDVKVQEDPCECSAEDFECTKYFDLSEKNACVPNQQKIAEYCKTQKSKKVKLAHQQLKSGNLCAFNKKKESDFVAETEFECDNLDAPLDGSTNSSQIMSGLSEIEGSLLQYSYVETGDKNADNILVNTDKHNAYASNDGGKTFVKIPIGEKTRYFAVGTVPGTVALCSEENIYYSTDGGYFFTKYEAPGAPPQSGNAITFHPKDKMKFIYYTGEGCGSFSGSRCQLYYTTDGGNSFEELLKDTGRCAFVNETLGISSELIYCAVASGSKRKLVSSSNYFKESKVLFESIVDFALRSKFVFVASVNDDQKELIAQITSDGENFSTAFFPSDFKVEAQTGYTILESESQSIFLHVTTNKKSGQEVGTILKSNSNGTYYITALPDVNRNSQGYTDFDRVDIIEGVLLANVVLNPNQVGSKRLQTKISYNEGSEWHYLAPPAVDFEGRKYDCIGSPLSRCALHLQGFTERPDYRDTFSSTSAIGYLIGVGNVGEYLDFSNLSTFLSTDGGITWREIRKGSYMWEFGDRGTILTLVNAVDPTKEILYSTDNGDTWSTYEFTDEPVQIWDLATVPTDTARKFVIFAGEKGSLKLNTKIFYIDFTHFYSRQCQLDLDNPSEDDFEYWTPKHPESSDNCLFGRETKYLRRANGHNDCFIGASPLEEGSVVVRNCTCTRRDYECDFNFYADNDGTCKLVHGHAAEDRMQKMCLVNGTFQYFEPTGYRKIPSSTCSGGKMLDSWDPRPCPGHQQEFNEFYGKNMSWGKFLLLLVIPSAVFVFAVWFVYEKGVRRNGGFLRLGQIRLDDDDEFLPIEENSVDVVVNRIVRSGIVVVAGTIAVFKTLRKVDRKVMEEIMRVVFGRRPGRRSYVRVPEEEDELFGNFEDNYEEEIGDDADFDFDVQLDPEIFEEFTDQEPNADSQLFDIADEESRGDEEEPVK</sequence>
<dbReference type="SUPFAM" id="SSF110296">
    <property type="entry name" value="Oligoxyloglucan reducing end-specific cellobiohydrolase"/>
    <property type="match status" value="2"/>
</dbReference>
<dbReference type="SMART" id="SM00602">
    <property type="entry name" value="VPS10"/>
    <property type="match status" value="2"/>
</dbReference>
<dbReference type="PANTHER" id="PTHR12106">
    <property type="entry name" value="SORTILIN RELATED"/>
    <property type="match status" value="1"/>
</dbReference>
<feature type="region of interest" description="Disordered" evidence="7">
    <location>
        <begin position="1501"/>
        <end position="1530"/>
    </location>
</feature>
<evidence type="ECO:0000256" key="5">
    <source>
        <dbReference type="ARBA" id="ARBA00023136"/>
    </source>
</evidence>
<feature type="chain" id="PRO_5043321032" description="VPS10 domain-containing protein" evidence="9">
    <location>
        <begin position="26"/>
        <end position="1530"/>
    </location>
</feature>
<dbReference type="Gene3D" id="2.130.10.10">
    <property type="entry name" value="YVTN repeat-like/Quinoprotein amine dehydrogenase"/>
    <property type="match status" value="2"/>
</dbReference>
<reference evidence="11 12" key="1">
    <citation type="submission" date="2023-10" db="EMBL/GenBank/DDBJ databases">
        <title>Draft Genome Sequence of Candida saopaulonensis from a very Premature Infant with Sepsis.</title>
        <authorList>
            <person name="Ning Y."/>
            <person name="Dai R."/>
            <person name="Xiao M."/>
            <person name="Xu Y."/>
            <person name="Yan Q."/>
            <person name="Zhang L."/>
        </authorList>
    </citation>
    <scope>NUCLEOTIDE SEQUENCE [LARGE SCALE GENOMIC DNA]</scope>
    <source>
        <strain evidence="11 12">19XY460</strain>
    </source>
</reference>
<keyword evidence="9" id="KW-0732">Signal</keyword>
<dbReference type="Gene3D" id="2.10.70.80">
    <property type="match status" value="2"/>
</dbReference>
<evidence type="ECO:0000259" key="10">
    <source>
        <dbReference type="SMART" id="SM00602"/>
    </source>
</evidence>
<keyword evidence="12" id="KW-1185">Reference proteome</keyword>
<keyword evidence="5 8" id="KW-0472">Membrane</keyword>
<dbReference type="EMBL" id="CP138895">
    <property type="protein sequence ID" value="WPK24114.1"/>
    <property type="molecule type" value="Genomic_DNA"/>
</dbReference>
<dbReference type="GO" id="GO:0016020">
    <property type="term" value="C:membrane"/>
    <property type="evidence" value="ECO:0007669"/>
    <property type="project" value="UniProtKB-SubCell"/>
</dbReference>
<dbReference type="FunFam" id="3.30.60.270:FF:000005">
    <property type="entry name" value="Sortilin"/>
    <property type="match status" value="1"/>
</dbReference>
<dbReference type="GO" id="GO:0006896">
    <property type="term" value="P:Golgi to vacuole transport"/>
    <property type="evidence" value="ECO:0007669"/>
    <property type="project" value="TreeGrafter"/>
</dbReference>
<dbReference type="GeneID" id="88172436"/>
<dbReference type="InterPro" id="IPR015943">
    <property type="entry name" value="WD40/YVTN_repeat-like_dom_sf"/>
</dbReference>
<evidence type="ECO:0000256" key="7">
    <source>
        <dbReference type="SAM" id="MobiDB-lite"/>
    </source>
</evidence>
<keyword evidence="4 8" id="KW-1133">Transmembrane helix</keyword>
<feature type="domain" description="VPS10" evidence="10">
    <location>
        <begin position="50"/>
        <end position="687"/>
    </location>
</feature>
<evidence type="ECO:0000256" key="1">
    <source>
        <dbReference type="ARBA" id="ARBA00004370"/>
    </source>
</evidence>
<dbReference type="GO" id="GO:0006623">
    <property type="term" value="P:protein targeting to vacuole"/>
    <property type="evidence" value="ECO:0007669"/>
    <property type="project" value="TreeGrafter"/>
</dbReference>
<dbReference type="Proteomes" id="UP001338582">
    <property type="component" value="Chromosome 2"/>
</dbReference>
<dbReference type="InterPro" id="IPR031778">
    <property type="entry name" value="Sortilin_N"/>
</dbReference>
<dbReference type="InterPro" id="IPR031777">
    <property type="entry name" value="Sortilin_C"/>
</dbReference>
<accession>A0AAX4H790</accession>
<feature type="transmembrane region" description="Helical" evidence="8">
    <location>
        <begin position="1359"/>
        <end position="1378"/>
    </location>
</feature>
<dbReference type="Pfam" id="PF15902">
    <property type="entry name" value="Sortilin-Vps10"/>
    <property type="match status" value="2"/>
</dbReference>
<evidence type="ECO:0000256" key="9">
    <source>
        <dbReference type="SAM" id="SignalP"/>
    </source>
</evidence>
<evidence type="ECO:0000256" key="2">
    <source>
        <dbReference type="ARBA" id="ARBA00022692"/>
    </source>
</evidence>
<dbReference type="GO" id="GO:0006895">
    <property type="term" value="P:Golgi to endosome transport"/>
    <property type="evidence" value="ECO:0007669"/>
    <property type="project" value="TreeGrafter"/>
</dbReference>
<dbReference type="CDD" id="cd15482">
    <property type="entry name" value="Sialidase_non-viral"/>
    <property type="match status" value="1"/>
</dbReference>
<feature type="compositionally biased region" description="Acidic residues" evidence="7">
    <location>
        <begin position="1516"/>
        <end position="1530"/>
    </location>
</feature>
<comment type="subcellular location">
    <subcellularLocation>
        <location evidence="1">Membrane</location>
    </subcellularLocation>
</comment>
<gene>
    <name evidence="11" type="ORF">PUMCH_001371</name>
</gene>
<organism evidence="11 12">
    <name type="scientific">Australozyma saopauloensis</name>
    <dbReference type="NCBI Taxonomy" id="291208"/>
    <lineage>
        <taxon>Eukaryota</taxon>
        <taxon>Fungi</taxon>
        <taxon>Dikarya</taxon>
        <taxon>Ascomycota</taxon>
        <taxon>Saccharomycotina</taxon>
        <taxon>Pichiomycetes</taxon>
        <taxon>Metschnikowiaceae</taxon>
        <taxon>Australozyma</taxon>
    </lineage>
</organism>
<protein>
    <recommendedName>
        <fullName evidence="10">VPS10 domain-containing protein</fullName>
    </recommendedName>
</protein>
<keyword evidence="6" id="KW-0325">Glycoprotein</keyword>
<dbReference type="KEGG" id="asau:88172436"/>
<feature type="domain" description="VPS10" evidence="10">
    <location>
        <begin position="722"/>
        <end position="1344"/>
    </location>
</feature>
<dbReference type="GO" id="GO:0005829">
    <property type="term" value="C:cytosol"/>
    <property type="evidence" value="ECO:0007669"/>
    <property type="project" value="GOC"/>
</dbReference>
<evidence type="ECO:0000313" key="11">
    <source>
        <dbReference type="EMBL" id="WPK24114.1"/>
    </source>
</evidence>
<evidence type="ECO:0000256" key="4">
    <source>
        <dbReference type="ARBA" id="ARBA00022989"/>
    </source>
</evidence>
<name>A0AAX4H790_9ASCO</name>
<dbReference type="GO" id="GO:0005794">
    <property type="term" value="C:Golgi apparatus"/>
    <property type="evidence" value="ECO:0007669"/>
    <property type="project" value="TreeGrafter"/>
</dbReference>
<feature type="signal peptide" evidence="9">
    <location>
        <begin position="1"/>
        <end position="25"/>
    </location>
</feature>
<evidence type="ECO:0000256" key="8">
    <source>
        <dbReference type="SAM" id="Phobius"/>
    </source>
</evidence>
<evidence type="ECO:0000256" key="3">
    <source>
        <dbReference type="ARBA" id="ARBA00022737"/>
    </source>
</evidence>
<dbReference type="RefSeq" id="XP_062876497.1">
    <property type="nucleotide sequence ID" value="XM_063020427.1"/>
</dbReference>
<dbReference type="PANTHER" id="PTHR12106:SF27">
    <property type="entry name" value="SORTILIN-RELATED RECEPTOR"/>
    <property type="match status" value="1"/>
</dbReference>
<evidence type="ECO:0000313" key="12">
    <source>
        <dbReference type="Proteomes" id="UP001338582"/>
    </source>
</evidence>
<dbReference type="Pfam" id="PF15901">
    <property type="entry name" value="Sortilin_C"/>
    <property type="match status" value="2"/>
</dbReference>
<dbReference type="Gene3D" id="3.30.60.270">
    <property type="match status" value="1"/>
</dbReference>
<dbReference type="Gene3D" id="2.120.10.10">
    <property type="match status" value="1"/>
</dbReference>
<keyword evidence="3" id="KW-0677">Repeat</keyword>
<keyword evidence="2 8" id="KW-0812">Transmembrane</keyword>
<dbReference type="InterPro" id="IPR050310">
    <property type="entry name" value="VPS10-sortilin"/>
</dbReference>
<dbReference type="InterPro" id="IPR006581">
    <property type="entry name" value="VPS10"/>
</dbReference>